<name>A0AAD9GE06_BABDI</name>
<proteinExistence type="predicted"/>
<dbReference type="Gene3D" id="2.60.40.2860">
    <property type="match status" value="3"/>
</dbReference>
<keyword evidence="1" id="KW-0732">Signal</keyword>
<evidence type="ECO:0000313" key="3">
    <source>
        <dbReference type="Proteomes" id="UP001195914"/>
    </source>
</evidence>
<reference evidence="2" key="1">
    <citation type="journal article" date="2014" name="Nucleic Acids Res.">
        <title>The evolutionary dynamics of variant antigen genes in Babesia reveal a history of genomic innovation underlying host-parasite interaction.</title>
        <authorList>
            <person name="Jackson A.P."/>
            <person name="Otto T.D."/>
            <person name="Darby A."/>
            <person name="Ramaprasad A."/>
            <person name="Xia D."/>
            <person name="Echaide I.E."/>
            <person name="Farber M."/>
            <person name="Gahlot S."/>
            <person name="Gamble J."/>
            <person name="Gupta D."/>
            <person name="Gupta Y."/>
            <person name="Jackson L."/>
            <person name="Malandrin L."/>
            <person name="Malas T.B."/>
            <person name="Moussa E."/>
            <person name="Nair M."/>
            <person name="Reid A.J."/>
            <person name="Sanders M."/>
            <person name="Sharma J."/>
            <person name="Tracey A."/>
            <person name="Quail M.A."/>
            <person name="Weir W."/>
            <person name="Wastling J.M."/>
            <person name="Hall N."/>
            <person name="Willadsen P."/>
            <person name="Lingelbach K."/>
            <person name="Shiels B."/>
            <person name="Tait A."/>
            <person name="Berriman M."/>
            <person name="Allred D.R."/>
            <person name="Pain A."/>
        </authorList>
    </citation>
    <scope>NUCLEOTIDE SEQUENCE</scope>
    <source>
        <strain evidence="2">1802A</strain>
    </source>
</reference>
<dbReference type="AlphaFoldDB" id="A0AAD9GE06"/>
<reference evidence="2" key="2">
    <citation type="submission" date="2021-05" db="EMBL/GenBank/DDBJ databases">
        <authorList>
            <person name="Pain A."/>
        </authorList>
    </citation>
    <scope>NUCLEOTIDE SEQUENCE</scope>
    <source>
        <strain evidence="2">1802A</strain>
    </source>
</reference>
<feature type="signal peptide" evidence="1">
    <location>
        <begin position="1"/>
        <end position="22"/>
    </location>
</feature>
<evidence type="ECO:0000256" key="1">
    <source>
        <dbReference type="SAM" id="SignalP"/>
    </source>
</evidence>
<evidence type="ECO:0008006" key="4">
    <source>
        <dbReference type="Google" id="ProtNLM"/>
    </source>
</evidence>
<comment type="caution">
    <text evidence="2">The sequence shown here is derived from an EMBL/GenBank/DDBJ whole genome shotgun (WGS) entry which is preliminary data.</text>
</comment>
<gene>
    <name evidence="2" type="ORF">X943_003563</name>
</gene>
<evidence type="ECO:0000313" key="2">
    <source>
        <dbReference type="EMBL" id="KAK1936451.1"/>
    </source>
</evidence>
<protein>
    <recommendedName>
        <fullName evidence="4">6-Cys domain-containing protein</fullName>
    </recommendedName>
</protein>
<keyword evidence="3" id="KW-1185">Reference proteome</keyword>
<dbReference type="EMBL" id="JAHBMH010000044">
    <property type="protein sequence ID" value="KAK1936451.1"/>
    <property type="molecule type" value="Genomic_DNA"/>
</dbReference>
<dbReference type="InterPro" id="IPR038160">
    <property type="entry name" value="6_CYS_dom_sf"/>
</dbReference>
<organism evidence="2 3">
    <name type="scientific">Babesia divergens</name>
    <dbReference type="NCBI Taxonomy" id="32595"/>
    <lineage>
        <taxon>Eukaryota</taxon>
        <taxon>Sar</taxon>
        <taxon>Alveolata</taxon>
        <taxon>Apicomplexa</taxon>
        <taxon>Aconoidasida</taxon>
        <taxon>Piroplasmida</taxon>
        <taxon>Babesiidae</taxon>
        <taxon>Babesia</taxon>
    </lineage>
</organism>
<dbReference type="Proteomes" id="UP001195914">
    <property type="component" value="Unassembled WGS sequence"/>
</dbReference>
<sequence>MSILVLLYVVASVLASFHIVHAANREINFGASPFFLGTRKLIVKALSPDVGLITITCPTNINGKALHMYPPNLEPGVPLKVIAVSYGRYRDIPVSQVLRHSNGRELISVSRSDTETRLMVRIDPGLLVRDDYDAFYIVCGEVDINMSHKVLTELLRSLFRIQYFEDSQWYAHLDGNPIQDRMIGVAKVRLAGLPALQRGCGNLALPIYSRITEFDETAAVPTCIVDIMETQFVGFYCKDGFFDPPDCFSTLYMKGTYDTGITINLDAGVERTSFGELMVASFKSDMFRHHFQGYCRCIVPDEAGENLVERARIIVGNKTEYVVNITNMIMKNRVAPIKFPWYDLTLNSGTSLLIKFPPTAIYYTKDDVSNSMIAAQRPPISGMKPRYITTMQPNDPTKKLLTLTPFMDCNVEEVNYDNFLAGDALQIDTSKLHEGEMTIRYRSGRPLAYKTIRSLLFRWRLYDRVKGGLGNLYASIVIHLAPNYDYYRGAGCSPPDTKIFPRVVDSKYYRNTLRTYSFGVVNFCELTTNVISEAKIYCPPDFTLEPHMCLEVAYDSTRENIIPMPSEVRSRFDTATGITYVNTLQNEDMRYSLSCSCLNQDGAEVARFDINNMTDIIYVTSADWDTYLSDSLSAPCVMLAPTKSEEGISVQEVNEINLGKAKVKNIVNMRLGTRLNLLCIDANYNDTFAQMRPARSKRRPFTHTTRRLTEPFYLKWYSMRDIHDPADFEERWFPLNLRSHFYRIIEDRGVTQLVATPYSDVITTSNLNYRIYHSQQYANRSYSSIYIELPENAIVISKENNKHQNITLSYACAGLSYSLTKQHRNYSRISIAQRSSRTYNTPLASDDELNDADISDDIPYLVLDDHSEDADIRRMRIMDVVKVKLPITDPYLHGCGVEGLEEDFFKGDTIPLTNAEGKSIGCTVDLAQHHKAAFYCPLPYKTIPPGCGMVTKGSTPDAKKSSVPSHIKVSRSRNFYIFKESLWFPFRNMYQRIKPEAFSCKCVTQTGMLLSTIRIT</sequence>
<feature type="chain" id="PRO_5042160700" description="6-Cys domain-containing protein" evidence="1">
    <location>
        <begin position="23"/>
        <end position="1016"/>
    </location>
</feature>
<accession>A0AAD9GE06</accession>